<dbReference type="FunFam" id="2.30.30.40:FF:000032">
    <property type="entry name" value="Putative C-Jun-amino-terminal kinase-interacting protein 2"/>
    <property type="match status" value="1"/>
</dbReference>
<name>A0A8D0F5Y0_STROC</name>
<evidence type="ECO:0000256" key="6">
    <source>
        <dbReference type="PROSITE-ProRule" id="PRU00192"/>
    </source>
</evidence>
<reference evidence="10" key="2">
    <citation type="submission" date="2025-09" db="UniProtKB">
        <authorList>
            <consortium name="Ensembl"/>
        </authorList>
    </citation>
    <scope>IDENTIFICATION</scope>
</reference>
<dbReference type="GO" id="GO:0005737">
    <property type="term" value="C:cytoplasm"/>
    <property type="evidence" value="ECO:0007669"/>
    <property type="project" value="UniProtKB-SubCell"/>
</dbReference>
<evidence type="ECO:0000259" key="8">
    <source>
        <dbReference type="PROSITE" id="PS01179"/>
    </source>
</evidence>
<dbReference type="CDD" id="cd01212">
    <property type="entry name" value="PTB_JIP"/>
    <property type="match status" value="1"/>
</dbReference>
<keyword evidence="3 6" id="KW-0728">SH3 domain</keyword>
<evidence type="ECO:0000313" key="10">
    <source>
        <dbReference type="Ensembl" id="ENSSOCP00000011940.1"/>
    </source>
</evidence>
<dbReference type="PROSITE" id="PS50002">
    <property type="entry name" value="SH3"/>
    <property type="match status" value="1"/>
</dbReference>
<organism evidence="10 11">
    <name type="scientific">Strix occidentalis caurina</name>
    <name type="common">northern spotted owl</name>
    <dbReference type="NCBI Taxonomy" id="311401"/>
    <lineage>
        <taxon>Eukaryota</taxon>
        <taxon>Metazoa</taxon>
        <taxon>Chordata</taxon>
        <taxon>Craniata</taxon>
        <taxon>Vertebrata</taxon>
        <taxon>Euteleostomi</taxon>
        <taxon>Archelosauria</taxon>
        <taxon>Archosauria</taxon>
        <taxon>Dinosauria</taxon>
        <taxon>Saurischia</taxon>
        <taxon>Theropoda</taxon>
        <taxon>Coelurosauria</taxon>
        <taxon>Aves</taxon>
        <taxon>Neognathae</taxon>
        <taxon>Neoaves</taxon>
        <taxon>Telluraves</taxon>
        <taxon>Strigiformes</taxon>
        <taxon>Strigidae</taxon>
        <taxon>Strix</taxon>
    </lineage>
</organism>
<feature type="domain" description="SH3" evidence="9">
    <location>
        <begin position="439"/>
        <end position="500"/>
    </location>
</feature>
<feature type="compositionally biased region" description="Polar residues" evidence="7">
    <location>
        <begin position="148"/>
        <end position="158"/>
    </location>
</feature>
<feature type="compositionally biased region" description="Basic and acidic residues" evidence="7">
    <location>
        <begin position="160"/>
        <end position="172"/>
    </location>
</feature>
<dbReference type="InterPro" id="IPR047178">
    <property type="entry name" value="JIP1_scaffold"/>
</dbReference>
<evidence type="ECO:0000256" key="2">
    <source>
        <dbReference type="ARBA" id="ARBA00009866"/>
    </source>
</evidence>
<comment type="similarity">
    <text evidence="2">Belongs to the JIP scaffold family.</text>
</comment>
<dbReference type="InterPro" id="IPR011993">
    <property type="entry name" value="PH-like_dom_sf"/>
</dbReference>
<feature type="region of interest" description="Disordered" evidence="7">
    <location>
        <begin position="239"/>
        <end position="262"/>
    </location>
</feature>
<feature type="domain" description="PID" evidence="8">
    <location>
        <begin position="517"/>
        <end position="652"/>
    </location>
</feature>
<evidence type="ECO:0000256" key="3">
    <source>
        <dbReference type="ARBA" id="ARBA00022443"/>
    </source>
</evidence>
<feature type="compositionally biased region" description="Polar residues" evidence="7">
    <location>
        <begin position="116"/>
        <end position="136"/>
    </location>
</feature>
<keyword evidence="11" id="KW-1185">Reference proteome</keyword>
<dbReference type="GO" id="GO:0046328">
    <property type="term" value="P:regulation of JNK cascade"/>
    <property type="evidence" value="ECO:0007669"/>
    <property type="project" value="InterPro"/>
</dbReference>
<feature type="region of interest" description="Disordered" evidence="7">
    <location>
        <begin position="86"/>
        <end position="211"/>
    </location>
</feature>
<evidence type="ECO:0000313" key="11">
    <source>
        <dbReference type="Proteomes" id="UP000694551"/>
    </source>
</evidence>
<dbReference type="GO" id="GO:0007254">
    <property type="term" value="P:JNK cascade"/>
    <property type="evidence" value="ECO:0007669"/>
    <property type="project" value="TreeGrafter"/>
</dbReference>
<feature type="compositionally biased region" description="Low complexity" evidence="7">
    <location>
        <begin position="86"/>
        <end position="97"/>
    </location>
</feature>
<dbReference type="SMART" id="SM00326">
    <property type="entry name" value="SH3"/>
    <property type="match status" value="1"/>
</dbReference>
<evidence type="ECO:0000256" key="1">
    <source>
        <dbReference type="ARBA" id="ARBA00004496"/>
    </source>
</evidence>
<keyword evidence="4" id="KW-0963">Cytoplasm</keyword>
<comment type="subcellular location">
    <subcellularLocation>
        <location evidence="1">Cytoplasm</location>
    </subcellularLocation>
</comment>
<dbReference type="GO" id="GO:0005078">
    <property type="term" value="F:MAP-kinase scaffold activity"/>
    <property type="evidence" value="ECO:0007669"/>
    <property type="project" value="TreeGrafter"/>
</dbReference>
<dbReference type="GO" id="GO:0008432">
    <property type="term" value="F:JUN kinase binding"/>
    <property type="evidence" value="ECO:0007669"/>
    <property type="project" value="TreeGrafter"/>
</dbReference>
<dbReference type="InterPro" id="IPR001452">
    <property type="entry name" value="SH3_domain"/>
</dbReference>
<evidence type="ECO:0000259" key="9">
    <source>
        <dbReference type="PROSITE" id="PS50002"/>
    </source>
</evidence>
<dbReference type="InterPro" id="IPR035638">
    <property type="entry name" value="JIP1_SH3"/>
</dbReference>
<feature type="compositionally biased region" description="Polar residues" evidence="7">
    <location>
        <begin position="250"/>
        <end position="262"/>
    </location>
</feature>
<dbReference type="InterPro" id="IPR006020">
    <property type="entry name" value="PTB/PI_dom"/>
</dbReference>
<keyword evidence="5" id="KW-0597">Phosphoprotein</keyword>
<dbReference type="Proteomes" id="UP000694551">
    <property type="component" value="Unplaced"/>
</dbReference>
<dbReference type="SUPFAM" id="SSF50729">
    <property type="entry name" value="PH domain-like"/>
    <property type="match status" value="1"/>
</dbReference>
<dbReference type="Pfam" id="PF14604">
    <property type="entry name" value="SH3_9"/>
    <property type="match status" value="1"/>
</dbReference>
<dbReference type="Gene3D" id="2.30.30.40">
    <property type="entry name" value="SH3 Domains"/>
    <property type="match status" value="1"/>
</dbReference>
<accession>A0A8D0F5Y0</accession>
<evidence type="ECO:0000256" key="7">
    <source>
        <dbReference type="SAM" id="MobiDB-lite"/>
    </source>
</evidence>
<dbReference type="PANTHER" id="PTHR47437:SF3">
    <property type="entry name" value="C-JUN-AMINO-TERMINAL KINASE-INTERACTING PROTEIN 1"/>
    <property type="match status" value="1"/>
</dbReference>
<evidence type="ECO:0000256" key="5">
    <source>
        <dbReference type="ARBA" id="ARBA00022553"/>
    </source>
</evidence>
<dbReference type="Gene3D" id="2.30.29.30">
    <property type="entry name" value="Pleckstrin-homology domain (PH domain)/Phosphotyrosine-binding domain (PTB)"/>
    <property type="match status" value="1"/>
</dbReference>
<protein>
    <submittedName>
        <fullName evidence="10">Mitogen-activated protein kinase 8 interacting protein 1</fullName>
    </submittedName>
</protein>
<dbReference type="PANTHER" id="PTHR47437">
    <property type="entry name" value="JNK-INTERACTING PROTEIN 1-LIKE PROTEIN"/>
    <property type="match status" value="1"/>
</dbReference>
<dbReference type="SMART" id="SM00462">
    <property type="entry name" value="PTB"/>
    <property type="match status" value="1"/>
</dbReference>
<dbReference type="FunFam" id="2.30.29.30:FF:000108">
    <property type="entry name" value="C-Jun-amino-terminal kinase-interacting protein 1 isoform X2"/>
    <property type="match status" value="1"/>
</dbReference>
<dbReference type="PROSITE" id="PS01179">
    <property type="entry name" value="PID"/>
    <property type="match status" value="1"/>
</dbReference>
<dbReference type="CDD" id="cd11943">
    <property type="entry name" value="SH3_JIP1"/>
    <property type="match status" value="1"/>
</dbReference>
<dbReference type="Ensembl" id="ENSSOCT00000012269.1">
    <property type="protein sequence ID" value="ENSSOCP00000011940.1"/>
    <property type="gene ID" value="ENSSOCG00000007996.1"/>
</dbReference>
<sequence>MLPCTLLPAACAVGDRAVSTPSRLTHDISLEEFEDEDLSEITDECGISLHCKETGQPADPRAGGEPAAGRLQAEMLQLDLIDAAGEAPAEEQTAPEPLQKEPPAGTTDVYRPKRPTTLNLFPQVPRSQDTLNNNSLGKKHSWQERVSRSSSPLKTGEQTPPHDHVCLSDEVNHQNSTTSTKDRGTSTESPCRRTAATQMAPACVASSRGPEAHRDRIRYQTDVRLEATEEIYLTPVQKNSDPLETDKPFLSQSSENRMSISSDIDTSGYSALAGKTNPSISEEDEVLDYMSSPDKTNLPRASCGGGSGGCRPGHSLQRASVSSDTSALSYDSVKYTLVVDENVQLELVSLKQCYSGYSDESDSATVYDNCVSSPYESAIGEEYEEDALKRDSVCLSEDSTPEADIHFSKKFLNVFMSGRARSSSAESFGLFSCVINGEEQEQTHRAVFRFVPRHADELELEVDDPLLVEVQAEDYWYEAYNMRTGDRGIFPAYYAIEVTKDPDHVTALAKSSDWVDQFRVKFLGSVQVPYHKGNDVLCAAMQKIATTRRLTVHFNPPSSCVLEISVRGVKIAVKADDSKEHSKVNKCSHFFQLKNISFCGYHPKNNKYFGFITKHPADHRFACHVFVSEESTKPLAESVGRAFQQFYKEYVEYTCPTEDIYLE</sequence>
<proteinExistence type="inferred from homology"/>
<evidence type="ECO:0000256" key="4">
    <source>
        <dbReference type="ARBA" id="ARBA00022490"/>
    </source>
</evidence>
<dbReference type="AlphaFoldDB" id="A0A8D0F5Y0"/>
<dbReference type="Pfam" id="PF00640">
    <property type="entry name" value="PID"/>
    <property type="match status" value="1"/>
</dbReference>
<reference evidence="10" key="1">
    <citation type="submission" date="2025-08" db="UniProtKB">
        <authorList>
            <consortium name="Ensembl"/>
        </authorList>
    </citation>
    <scope>IDENTIFICATION</scope>
</reference>